<dbReference type="EMBL" id="JANBUJ010002438">
    <property type="protein sequence ID" value="KAJ2764205.1"/>
    <property type="molecule type" value="Genomic_DNA"/>
</dbReference>
<comment type="caution">
    <text evidence="1">The sequence shown here is derived from an EMBL/GenBank/DDBJ whole genome shotgun (WGS) entry which is preliminary data.</text>
</comment>
<protein>
    <submittedName>
        <fullName evidence="1">Uncharacterized protein</fullName>
    </submittedName>
</protein>
<evidence type="ECO:0000313" key="1">
    <source>
        <dbReference type="EMBL" id="KAJ2764205.1"/>
    </source>
</evidence>
<proteinExistence type="predicted"/>
<feature type="non-terminal residue" evidence="1">
    <location>
        <position position="309"/>
    </location>
</feature>
<keyword evidence="2" id="KW-1185">Reference proteome</keyword>
<accession>A0ACC1JNB5</accession>
<sequence length="309" mass="31920">MFGSWDPGTPGRSGSSSSSNSTSSGGNEGGHQPAPRNQFLRALYSRAAAARRGLIGRPPSPTGASAASASDSMTLASAGYSMPGNLRRAGPQPTVELARPAPEVEFSRASHIMRPMVRGAEPGDSPSLVSLRATQHSGEFVGSLLSQASVRDRAASSLSSARPPTRAASSQGGRASEQMAAAAAAVPLAWFSDEQEASFRSNAVEIAAHDDKQECAFLPQERHGLGAELERGRSILPLLAGQLQPTRAVGSEPAPASSGGAPPPPAAGRLRAEREAIDQLSRRAQQRLGSSGGLAAILPQMALRHVQEI</sequence>
<gene>
    <name evidence="1" type="ORF">IWQ57_005255</name>
</gene>
<name>A0ACC1JNB5_9FUNG</name>
<reference evidence="1" key="1">
    <citation type="submission" date="2022-07" db="EMBL/GenBank/DDBJ databases">
        <title>Phylogenomic reconstructions and comparative analyses of Kickxellomycotina fungi.</title>
        <authorList>
            <person name="Reynolds N.K."/>
            <person name="Stajich J.E."/>
            <person name="Barry K."/>
            <person name="Grigoriev I.V."/>
            <person name="Crous P."/>
            <person name="Smith M.E."/>
        </authorList>
    </citation>
    <scope>NUCLEOTIDE SEQUENCE</scope>
    <source>
        <strain evidence="1">CBS 109366</strain>
    </source>
</reference>
<organism evidence="1 2">
    <name type="scientific">Coemansia nantahalensis</name>
    <dbReference type="NCBI Taxonomy" id="2789366"/>
    <lineage>
        <taxon>Eukaryota</taxon>
        <taxon>Fungi</taxon>
        <taxon>Fungi incertae sedis</taxon>
        <taxon>Zoopagomycota</taxon>
        <taxon>Kickxellomycotina</taxon>
        <taxon>Kickxellomycetes</taxon>
        <taxon>Kickxellales</taxon>
        <taxon>Kickxellaceae</taxon>
        <taxon>Coemansia</taxon>
    </lineage>
</organism>
<dbReference type="Proteomes" id="UP001140234">
    <property type="component" value="Unassembled WGS sequence"/>
</dbReference>
<evidence type="ECO:0000313" key="2">
    <source>
        <dbReference type="Proteomes" id="UP001140234"/>
    </source>
</evidence>